<dbReference type="Gramene" id="ESQ36684">
    <property type="protein sequence ID" value="ESQ36684"/>
    <property type="gene ID" value="EUTSA_v10009793mg"/>
</dbReference>
<keyword evidence="3" id="KW-1185">Reference proteome</keyword>
<dbReference type="OMA" id="YISSHDH"/>
<evidence type="ECO:0000313" key="2">
    <source>
        <dbReference type="EMBL" id="ESQ36684.1"/>
    </source>
</evidence>
<gene>
    <name evidence="2" type="ORF">EUTSA_v10009793mg</name>
</gene>
<accession>V4KZA3</accession>
<evidence type="ECO:0000313" key="3">
    <source>
        <dbReference type="Proteomes" id="UP000030689"/>
    </source>
</evidence>
<evidence type="ECO:0000256" key="1">
    <source>
        <dbReference type="SAM" id="Phobius"/>
    </source>
</evidence>
<dbReference type="KEGG" id="eus:EUTSA_v10009793mg"/>
<keyword evidence="1" id="KW-0472">Membrane</keyword>
<protein>
    <submittedName>
        <fullName evidence="2">Uncharacterized protein</fullName>
    </submittedName>
</protein>
<dbReference type="Proteomes" id="UP000030689">
    <property type="component" value="Unassembled WGS sequence"/>
</dbReference>
<dbReference type="AlphaFoldDB" id="V4KZA3"/>
<feature type="transmembrane region" description="Helical" evidence="1">
    <location>
        <begin position="77"/>
        <end position="99"/>
    </location>
</feature>
<sequence>MLYFNLDPKDYISSHDHLVARRCVGWAGIIFTTFSCIDAAVRPKHKGVRIFDEVSLVCLHTALYALFYSMFKQISMVFMGVACFGVFIALLDAIITRYLEAVIEALKNGNDNYPARALILMAINSEDPATIAIIDLVKKRSMTTTTTTASTTV</sequence>
<keyword evidence="1" id="KW-0812">Transmembrane</keyword>
<organism evidence="2 3">
    <name type="scientific">Eutrema salsugineum</name>
    <name type="common">Saltwater cress</name>
    <name type="synonym">Sisymbrium salsugineum</name>
    <dbReference type="NCBI Taxonomy" id="72664"/>
    <lineage>
        <taxon>Eukaryota</taxon>
        <taxon>Viridiplantae</taxon>
        <taxon>Streptophyta</taxon>
        <taxon>Embryophyta</taxon>
        <taxon>Tracheophyta</taxon>
        <taxon>Spermatophyta</taxon>
        <taxon>Magnoliopsida</taxon>
        <taxon>eudicotyledons</taxon>
        <taxon>Gunneridae</taxon>
        <taxon>Pentapetalae</taxon>
        <taxon>rosids</taxon>
        <taxon>malvids</taxon>
        <taxon>Brassicales</taxon>
        <taxon>Brassicaceae</taxon>
        <taxon>Eutremeae</taxon>
        <taxon>Eutrema</taxon>
    </lineage>
</organism>
<reference evidence="2 3" key="1">
    <citation type="journal article" date="2013" name="Front. Plant Sci.">
        <title>The Reference Genome of the Halophytic Plant Eutrema salsugineum.</title>
        <authorList>
            <person name="Yang R."/>
            <person name="Jarvis D.E."/>
            <person name="Chen H."/>
            <person name="Beilstein M.A."/>
            <person name="Grimwood J."/>
            <person name="Jenkins J."/>
            <person name="Shu S."/>
            <person name="Prochnik S."/>
            <person name="Xin M."/>
            <person name="Ma C."/>
            <person name="Schmutz J."/>
            <person name="Wing R.A."/>
            <person name="Mitchell-Olds T."/>
            <person name="Schumaker K.S."/>
            <person name="Wang X."/>
        </authorList>
    </citation>
    <scope>NUCLEOTIDE SEQUENCE [LARGE SCALE GENOMIC DNA]</scope>
</reference>
<dbReference type="EMBL" id="KI517683">
    <property type="protein sequence ID" value="ESQ36684.1"/>
    <property type="molecule type" value="Genomic_DNA"/>
</dbReference>
<proteinExistence type="predicted"/>
<keyword evidence="1" id="KW-1133">Transmembrane helix</keyword>
<name>V4KZA3_EUTSA</name>